<proteinExistence type="inferred from homology"/>
<dbReference type="PROSITE" id="PS00061">
    <property type="entry name" value="ADH_SHORT"/>
    <property type="match status" value="1"/>
</dbReference>
<dbReference type="SUPFAM" id="SSF51735">
    <property type="entry name" value="NAD(P)-binding Rossmann-fold domains"/>
    <property type="match status" value="1"/>
</dbReference>
<organism evidence="9 10">
    <name type="scientific">Gibberella intermedia</name>
    <name type="common">Bulb rot disease fungus</name>
    <name type="synonym">Fusarium proliferatum</name>
    <dbReference type="NCBI Taxonomy" id="948311"/>
    <lineage>
        <taxon>Eukaryota</taxon>
        <taxon>Fungi</taxon>
        <taxon>Dikarya</taxon>
        <taxon>Ascomycota</taxon>
        <taxon>Pezizomycotina</taxon>
        <taxon>Sordariomycetes</taxon>
        <taxon>Hypocreomycetidae</taxon>
        <taxon>Hypocreales</taxon>
        <taxon>Nectriaceae</taxon>
        <taxon>Fusarium</taxon>
        <taxon>Fusarium fujikuroi species complex</taxon>
    </lineage>
</organism>
<dbReference type="Gene3D" id="3.40.50.720">
    <property type="entry name" value="NAD(P)-binding Rossmann-like Domain"/>
    <property type="match status" value="1"/>
</dbReference>
<evidence type="ECO:0000256" key="5">
    <source>
        <dbReference type="ARBA" id="ARBA00066967"/>
    </source>
</evidence>
<accession>A0A365N464</accession>
<dbReference type="PANTHER" id="PTHR43570:SF16">
    <property type="entry name" value="ALDEHYDE DEHYDROGENASE TYPE III, ISOFORM Q"/>
    <property type="match status" value="1"/>
</dbReference>
<dbReference type="AlphaFoldDB" id="A0A365N464"/>
<gene>
    <name evidence="9" type="ORF">FPRO05_12462</name>
</gene>
<dbReference type="EMBL" id="PKMI01000022">
    <property type="protein sequence ID" value="RBA15388.1"/>
    <property type="molecule type" value="Genomic_DNA"/>
</dbReference>
<evidence type="ECO:0000256" key="4">
    <source>
        <dbReference type="ARBA" id="ARBA00023002"/>
    </source>
</evidence>
<dbReference type="GO" id="GO:0006081">
    <property type="term" value="P:aldehyde metabolic process"/>
    <property type="evidence" value="ECO:0007669"/>
    <property type="project" value="InterPro"/>
</dbReference>
<dbReference type="Pfam" id="PF00106">
    <property type="entry name" value="adh_short"/>
    <property type="match status" value="1"/>
</dbReference>
<name>A0A365N464_GIBIN</name>
<dbReference type="InterPro" id="IPR016162">
    <property type="entry name" value="Ald_DH_N"/>
</dbReference>
<dbReference type="InterPro" id="IPR012394">
    <property type="entry name" value="Aldehyde_DH_NAD(P)"/>
</dbReference>
<comment type="caution">
    <text evidence="9">The sequence shown here is derived from an EMBL/GenBank/DDBJ whole genome shotgun (WGS) entry which is preliminary data.</text>
</comment>
<keyword evidence="2" id="KW-0125">Carotenoid biosynthesis</keyword>
<dbReference type="Gene3D" id="3.40.605.10">
    <property type="entry name" value="Aldehyde Dehydrogenase, Chain A, domain 1"/>
    <property type="match status" value="1"/>
</dbReference>
<dbReference type="InterPro" id="IPR020904">
    <property type="entry name" value="Sc_DH/Rdtase_CS"/>
</dbReference>
<evidence type="ECO:0000256" key="1">
    <source>
        <dbReference type="ARBA" id="ARBA00009986"/>
    </source>
</evidence>
<comment type="similarity">
    <text evidence="1">Belongs to the aldehyde dehydrogenase family.</text>
</comment>
<dbReference type="GO" id="GO:0016117">
    <property type="term" value="P:carotenoid biosynthetic process"/>
    <property type="evidence" value="ECO:0007669"/>
    <property type="project" value="UniProtKB-KW"/>
</dbReference>
<dbReference type="InterPro" id="IPR036291">
    <property type="entry name" value="NAD(P)-bd_dom_sf"/>
</dbReference>
<protein>
    <recommendedName>
        <fullName evidence="6">Beta-apo-4'-carotenal oxygenase</fullName>
        <ecNumber evidence="5">1.2.1.82</ecNumber>
    </recommendedName>
    <alternativeName>
        <fullName evidence="7">Beta-apo-4'-carotenal dehydrogenase</fullName>
    </alternativeName>
</protein>
<dbReference type="Pfam" id="PF00171">
    <property type="entry name" value="Aldedh"/>
    <property type="match status" value="1"/>
</dbReference>
<evidence type="ECO:0000313" key="10">
    <source>
        <dbReference type="Proteomes" id="UP000251714"/>
    </source>
</evidence>
<evidence type="ECO:0000313" key="9">
    <source>
        <dbReference type="EMBL" id="RBA15388.1"/>
    </source>
</evidence>
<dbReference type="PRINTS" id="PR00081">
    <property type="entry name" value="GDHRDH"/>
</dbReference>
<dbReference type="Proteomes" id="UP000251714">
    <property type="component" value="Unassembled WGS sequence"/>
</dbReference>
<dbReference type="SUPFAM" id="SSF53720">
    <property type="entry name" value="ALDH-like"/>
    <property type="match status" value="1"/>
</dbReference>
<feature type="domain" description="Aldehyde dehydrogenase" evidence="8">
    <location>
        <begin position="36"/>
        <end position="440"/>
    </location>
</feature>
<reference evidence="9 10" key="1">
    <citation type="submission" date="2017-12" db="EMBL/GenBank/DDBJ databases">
        <title>Genome sequence of the mycotoxigenic crop pathogen Fusarium proliferatum, strain ITEM 2341 from Date Palm.</title>
        <authorList>
            <person name="Almiman B.F."/>
            <person name="Shittu T.A."/>
            <person name="Muthumeenakshi S."/>
            <person name="Baroncelli R."/>
            <person name="Sreenivasaprasada S."/>
        </authorList>
    </citation>
    <scope>NUCLEOTIDE SEQUENCE [LARGE SCALE GENOMIC DNA]</scope>
    <source>
        <strain evidence="9 10">ITEM 2341</strain>
    </source>
</reference>
<dbReference type="InterPro" id="IPR016161">
    <property type="entry name" value="Ald_DH/histidinol_DH"/>
</dbReference>
<evidence type="ECO:0000256" key="7">
    <source>
        <dbReference type="ARBA" id="ARBA00082640"/>
    </source>
</evidence>
<keyword evidence="3" id="KW-0521">NADP</keyword>
<keyword evidence="4" id="KW-0560">Oxidoreductase</keyword>
<evidence type="ECO:0000256" key="3">
    <source>
        <dbReference type="ARBA" id="ARBA00022857"/>
    </source>
</evidence>
<evidence type="ECO:0000259" key="8">
    <source>
        <dbReference type="Pfam" id="PF00171"/>
    </source>
</evidence>
<evidence type="ECO:0000256" key="6">
    <source>
        <dbReference type="ARBA" id="ARBA00071369"/>
    </source>
</evidence>
<dbReference type="Gene3D" id="3.40.309.10">
    <property type="entry name" value="Aldehyde Dehydrogenase, Chain A, domain 2"/>
    <property type="match status" value="1"/>
</dbReference>
<dbReference type="InterPro" id="IPR016163">
    <property type="entry name" value="Ald_DH_C"/>
</dbReference>
<sequence>MSKEITSPRPYTSEAEFLEYHSQLFKTFATGKTKNIKWRKWQLKQMWWMLVDNEKAITEALAADLGRHEFEALTSDLHGLKTDILEHLNHVEEWAADEPVSSAGFLMGTLGKARIRKEPLGVVLVIGAWNFPFLLTLQPVIAAITAGCCVVVKPSELSVASQNLMQDLVGRYLDPEAIRLVTGGPQETTRLLELKFNHIFFTGSTKVAKFVAEAAAKHLTPTVLELGGQGPAIVTAKADVDLAAKRIAYAKFLNAGQICLSVNHVFVDPEVHDTFVERLQYWTRQFSGGESSHMCKIVNRRNFERLSGLLENTSGDVFQASGNAGDNRLSPTVVTGVTRDDSLLSEELFGPICPVIRATYKNAVRQTNSGPHPLAIYIFSSDRSEIDYVLQNTISGGVTINDVLMHYGVPGAPFGGVGDSGQGYYHGKYGFMAFTHQRTILEMPTWMDKLMAFRYPPFDVKNMSNFVVKNNLGFRRGETMENQVVGGSRARVWAGLGVLVASAIGVASKNLPNPAVDHFEAHELSQPLLDGLSTSPLTTPVSLASVLGLGYFANKILVSRALNHGTKAYFDWNKEIVLVTGGSGGIGGETVQQLASKGIRVVVLDVLALTYKPPSNVYYYKCDLTNYEQLQEVAGRIKREVGEPTVVVANAGVCRGKPLLKATKQDIDLTIGVNTLGLIWTIKTFLPAMVSRNHGHLLIVASQTGYLATVGITDYAASKSAAIAIYEGLHTEIKHVHKATAVRLSCVSPSHVQTQMFTGVKSVPGMSTMTTEYLADKICGILLSGRGQNIIVPAAAGMSPWVRVLPSWVRVLLQDAAAPAFTDLRPHDPFKQTA</sequence>
<evidence type="ECO:0000256" key="2">
    <source>
        <dbReference type="ARBA" id="ARBA00022746"/>
    </source>
</evidence>
<dbReference type="CDD" id="cd07135">
    <property type="entry name" value="ALDH_F14-YMR110C"/>
    <property type="match status" value="1"/>
</dbReference>
<dbReference type="InterPro" id="IPR015590">
    <property type="entry name" value="Aldehyde_DH_dom"/>
</dbReference>
<dbReference type="EC" id="1.2.1.82" evidence="5"/>
<dbReference type="GO" id="GO:0005737">
    <property type="term" value="C:cytoplasm"/>
    <property type="evidence" value="ECO:0007669"/>
    <property type="project" value="TreeGrafter"/>
</dbReference>
<dbReference type="PANTHER" id="PTHR43570">
    <property type="entry name" value="ALDEHYDE DEHYDROGENASE"/>
    <property type="match status" value="1"/>
</dbReference>
<dbReference type="InterPro" id="IPR002347">
    <property type="entry name" value="SDR_fam"/>
</dbReference>
<dbReference type="FunFam" id="3.40.605.10:FF:000004">
    <property type="entry name" value="Aldehyde dehydrogenase"/>
    <property type="match status" value="1"/>
</dbReference>
<dbReference type="GO" id="GO:0004029">
    <property type="term" value="F:aldehyde dehydrogenase (NAD+) activity"/>
    <property type="evidence" value="ECO:0007669"/>
    <property type="project" value="TreeGrafter"/>
</dbReference>